<protein>
    <submittedName>
        <fullName evidence="1">Uncharacterized protein</fullName>
    </submittedName>
</protein>
<proteinExistence type="predicted"/>
<comment type="caution">
    <text evidence="1">The sequence shown here is derived from an EMBL/GenBank/DDBJ whole genome shotgun (WGS) entry which is preliminary data.</text>
</comment>
<name>A0ABT0TYF9_9BACT</name>
<evidence type="ECO:0000313" key="2">
    <source>
        <dbReference type="Proteomes" id="UP001202961"/>
    </source>
</evidence>
<dbReference type="Proteomes" id="UP001202961">
    <property type="component" value="Unassembled WGS sequence"/>
</dbReference>
<organism evidence="1 2">
    <name type="scientific">Aporhodopirellula aestuarii</name>
    <dbReference type="NCBI Taxonomy" id="2950107"/>
    <lineage>
        <taxon>Bacteria</taxon>
        <taxon>Pseudomonadati</taxon>
        <taxon>Planctomycetota</taxon>
        <taxon>Planctomycetia</taxon>
        <taxon>Pirellulales</taxon>
        <taxon>Pirellulaceae</taxon>
        <taxon>Aporhodopirellula</taxon>
    </lineage>
</organism>
<accession>A0ABT0TYF9</accession>
<keyword evidence="2" id="KW-1185">Reference proteome</keyword>
<sequence>MLGSGELLAISGDAIRLVRVLDLNAEIMIQWREMWLRIAELAEENDPVLYRNLFRFPEDIPRLDRLIPTGGNARPDGVVQSWFARQERDELPESY</sequence>
<evidence type="ECO:0000313" key="1">
    <source>
        <dbReference type="EMBL" id="MCM2369631.1"/>
    </source>
</evidence>
<gene>
    <name evidence="1" type="ORF">NB063_03235</name>
</gene>
<reference evidence="1 2" key="1">
    <citation type="journal article" date="2022" name="Syst. Appl. Microbiol.">
        <title>Rhodopirellula aestuarii sp. nov., a novel member of the genus Rhodopirellula isolated from brackish sediments collected in the Tagus River estuary, Portugal.</title>
        <authorList>
            <person name="Vitorino I.R."/>
            <person name="Klimek D."/>
            <person name="Calusinska M."/>
            <person name="Lobo-da-Cunha A."/>
            <person name="Vasconcelos V."/>
            <person name="Lage O.M."/>
        </authorList>
    </citation>
    <scope>NUCLEOTIDE SEQUENCE [LARGE SCALE GENOMIC DNA]</scope>
    <source>
        <strain evidence="1 2">ICT_H3.1</strain>
    </source>
</reference>
<dbReference type="EMBL" id="JAMQBK010000012">
    <property type="protein sequence ID" value="MCM2369631.1"/>
    <property type="molecule type" value="Genomic_DNA"/>
</dbReference>